<dbReference type="AlphaFoldDB" id="E3G0H4"/>
<keyword evidence="1" id="KW-0175">Coiled coil</keyword>
<reference evidence="3 4" key="1">
    <citation type="journal article" date="2011" name="Mol. Biol. Evol.">
        <title>Comparative genomic analysis of fruiting body formation in Myxococcales.</title>
        <authorList>
            <person name="Huntley S."/>
            <person name="Hamann N."/>
            <person name="Wegener-Feldbrugge S."/>
            <person name="Treuner-Lange A."/>
            <person name="Kube M."/>
            <person name="Reinhardt R."/>
            <person name="Klages S."/>
            <person name="Muller R."/>
            <person name="Ronning C.M."/>
            <person name="Nierman W.C."/>
            <person name="Sogaard-Andersen L."/>
        </authorList>
    </citation>
    <scope>NUCLEOTIDE SEQUENCE [LARGE SCALE GENOMIC DNA]</scope>
    <source>
        <strain evidence="3 4">DW4/3-1</strain>
    </source>
</reference>
<dbReference type="HOGENOM" id="CLU_2013875_0_0_7"/>
<name>E3G0H4_STIAD</name>
<evidence type="ECO:0000313" key="3">
    <source>
        <dbReference type="EMBL" id="ADO73739.1"/>
    </source>
</evidence>
<feature type="coiled-coil region" evidence="1">
    <location>
        <begin position="27"/>
        <end position="82"/>
    </location>
</feature>
<proteinExistence type="predicted"/>
<feature type="domain" description="Transposase TnpC homeodomain" evidence="2">
    <location>
        <begin position="64"/>
        <end position="113"/>
    </location>
</feature>
<gene>
    <name evidence="3" type="ordered locus">STAUR_5979</name>
</gene>
<keyword evidence="4" id="KW-1185">Reference proteome</keyword>
<evidence type="ECO:0000313" key="4">
    <source>
        <dbReference type="Proteomes" id="UP000001351"/>
    </source>
</evidence>
<evidence type="ECO:0000256" key="1">
    <source>
        <dbReference type="SAM" id="Coils"/>
    </source>
</evidence>
<dbReference type="RefSeq" id="WP_013377065.1">
    <property type="nucleotide sequence ID" value="NC_014623.1"/>
</dbReference>
<sequence length="123" mass="13866">MAPTCQVGIDSADVKGYKAEVSLHEPASAALARIAELEALLSAERQRSAQLENERDVLRASHERLRLELELLKRRLFVAKAERVDTQQLELEFAQKLRALEEVADTLARIGHEGRDHRVATDR</sequence>
<protein>
    <recommendedName>
        <fullName evidence="2">Transposase TnpC homeodomain domain-containing protein</fullName>
    </recommendedName>
</protein>
<organism evidence="3 4">
    <name type="scientific">Stigmatella aurantiaca (strain DW4/3-1)</name>
    <dbReference type="NCBI Taxonomy" id="378806"/>
    <lineage>
        <taxon>Bacteria</taxon>
        <taxon>Pseudomonadati</taxon>
        <taxon>Myxococcota</taxon>
        <taxon>Myxococcia</taxon>
        <taxon>Myxococcales</taxon>
        <taxon>Cystobacterineae</taxon>
        <taxon>Archangiaceae</taxon>
        <taxon>Stigmatella</taxon>
    </lineage>
</organism>
<dbReference type="InterPro" id="IPR024463">
    <property type="entry name" value="Transposase_TnpC_homeodom"/>
</dbReference>
<evidence type="ECO:0000259" key="2">
    <source>
        <dbReference type="Pfam" id="PF13007"/>
    </source>
</evidence>
<dbReference type="KEGG" id="sur:STAUR_5979"/>
<dbReference type="EMBL" id="CP002271">
    <property type="protein sequence ID" value="ADO73739.1"/>
    <property type="molecule type" value="Genomic_DNA"/>
</dbReference>
<dbReference type="STRING" id="378806.STAUR_5979"/>
<accession>E3G0H4</accession>
<dbReference type="Pfam" id="PF13007">
    <property type="entry name" value="LZ_Tnp_IS66"/>
    <property type="match status" value="1"/>
</dbReference>
<dbReference type="Proteomes" id="UP000001351">
    <property type="component" value="Chromosome"/>
</dbReference>